<gene>
    <name evidence="1" type="ORF">OCV51_07095</name>
</gene>
<name>A0ABT2TB27_9FIRM</name>
<dbReference type="EMBL" id="JAOQJX010000008">
    <property type="protein sequence ID" value="MCU6747421.1"/>
    <property type="molecule type" value="Genomic_DNA"/>
</dbReference>
<sequence>MRELLGQLKLCMENLSSCVGMENSLDRYGEDTQGEELEGQLDRFEAEIQYYYLKNLSYLSEQKICGGNFIEYLVQYRNIKEQLLAHI</sequence>
<keyword evidence="2" id="KW-1185">Reference proteome</keyword>
<dbReference type="RefSeq" id="WP_059066739.1">
    <property type="nucleotide sequence ID" value="NZ_JAOQJX010000008.1"/>
</dbReference>
<evidence type="ECO:0000313" key="2">
    <source>
        <dbReference type="Proteomes" id="UP001652394"/>
    </source>
</evidence>
<evidence type="ECO:0000313" key="1">
    <source>
        <dbReference type="EMBL" id="MCU6747421.1"/>
    </source>
</evidence>
<comment type="caution">
    <text evidence="1">The sequence shown here is derived from an EMBL/GenBank/DDBJ whole genome shotgun (WGS) entry which is preliminary data.</text>
</comment>
<dbReference type="Proteomes" id="UP001652394">
    <property type="component" value="Unassembled WGS sequence"/>
</dbReference>
<protein>
    <submittedName>
        <fullName evidence="1">Uncharacterized protein</fullName>
    </submittedName>
</protein>
<proteinExistence type="predicted"/>
<reference evidence="1 2" key="1">
    <citation type="journal article" date="2021" name="ISME Commun">
        <title>Automated analysis of genomic sequences facilitates high-throughput and comprehensive description of bacteria.</title>
        <authorList>
            <person name="Hitch T.C.A."/>
        </authorList>
    </citation>
    <scope>NUCLEOTIDE SEQUENCE [LARGE SCALE GENOMIC DNA]</scope>
    <source>
        <strain evidence="1 2">H2_18</strain>
    </source>
</reference>
<organism evidence="1 2">
    <name type="scientific">Faecalicatena acetigenes</name>
    <dbReference type="NCBI Taxonomy" id="2981790"/>
    <lineage>
        <taxon>Bacteria</taxon>
        <taxon>Bacillati</taxon>
        <taxon>Bacillota</taxon>
        <taxon>Clostridia</taxon>
        <taxon>Lachnospirales</taxon>
        <taxon>Lachnospiraceae</taxon>
        <taxon>Faecalicatena</taxon>
    </lineage>
</organism>
<accession>A0ABT2TB27</accession>